<protein>
    <submittedName>
        <fullName evidence="1">Uncharacterized protein</fullName>
    </submittedName>
</protein>
<evidence type="ECO:0000313" key="1">
    <source>
        <dbReference type="EMBL" id="MBA4654167.1"/>
    </source>
</evidence>
<dbReference type="AlphaFoldDB" id="A0A7C9DZQ0"/>
<reference evidence="1" key="1">
    <citation type="journal article" date="2013" name="J. Plant Res.">
        <title>Effect of fungi and light on seed germination of three Opuntia species from semiarid lands of central Mexico.</title>
        <authorList>
            <person name="Delgado-Sanchez P."/>
            <person name="Jimenez-Bremont J.F."/>
            <person name="Guerrero-Gonzalez Mde L."/>
            <person name="Flores J."/>
        </authorList>
    </citation>
    <scope>NUCLEOTIDE SEQUENCE</scope>
    <source>
        <tissue evidence="1">Cladode</tissue>
    </source>
</reference>
<dbReference type="EMBL" id="GISG01182356">
    <property type="protein sequence ID" value="MBA4654167.1"/>
    <property type="molecule type" value="Transcribed_RNA"/>
</dbReference>
<reference evidence="1" key="2">
    <citation type="submission" date="2020-07" db="EMBL/GenBank/DDBJ databases">
        <authorList>
            <person name="Vera ALvarez R."/>
            <person name="Arias-Moreno D.M."/>
            <person name="Jimenez-Jacinto V."/>
            <person name="Jimenez-Bremont J.F."/>
            <person name="Swaminathan K."/>
            <person name="Moose S.P."/>
            <person name="Guerrero-Gonzalez M.L."/>
            <person name="Marino-Ramirez L."/>
            <person name="Landsman D."/>
            <person name="Rodriguez-Kessler M."/>
            <person name="Delgado-Sanchez P."/>
        </authorList>
    </citation>
    <scope>NUCLEOTIDE SEQUENCE</scope>
    <source>
        <tissue evidence="1">Cladode</tissue>
    </source>
</reference>
<sequence length="118" mass="13434">MASGNLQPAVVKNPKIARIFKPRMKILGDLDTNELRLKIDAFLPPHPPLFIHEFTTLINLILPQNMVTAPFSSHGAQPPTSRWTLMLRKSSSFNWVCGCSLMQRWMSWRIFWVGGGDD</sequence>
<accession>A0A7C9DZQ0</accession>
<organism evidence="1">
    <name type="scientific">Opuntia streptacantha</name>
    <name type="common">Prickly pear cactus</name>
    <name type="synonym">Opuntia cardona</name>
    <dbReference type="NCBI Taxonomy" id="393608"/>
    <lineage>
        <taxon>Eukaryota</taxon>
        <taxon>Viridiplantae</taxon>
        <taxon>Streptophyta</taxon>
        <taxon>Embryophyta</taxon>
        <taxon>Tracheophyta</taxon>
        <taxon>Spermatophyta</taxon>
        <taxon>Magnoliopsida</taxon>
        <taxon>eudicotyledons</taxon>
        <taxon>Gunneridae</taxon>
        <taxon>Pentapetalae</taxon>
        <taxon>Caryophyllales</taxon>
        <taxon>Cactineae</taxon>
        <taxon>Cactaceae</taxon>
        <taxon>Opuntioideae</taxon>
        <taxon>Opuntia</taxon>
    </lineage>
</organism>
<name>A0A7C9DZQ0_OPUST</name>
<proteinExistence type="predicted"/>